<dbReference type="PANTHER" id="PTHR45830:SF15">
    <property type="entry name" value="SERPENTINE RECEPTOR, CLASS I"/>
    <property type="match status" value="1"/>
</dbReference>
<feature type="transmembrane region" description="Helical" evidence="1">
    <location>
        <begin position="138"/>
        <end position="158"/>
    </location>
</feature>
<dbReference type="PANTHER" id="PTHR45830">
    <property type="entry name" value="SERPENTINE RECEPTOR, CLASS I"/>
    <property type="match status" value="1"/>
</dbReference>
<reference evidence="3" key="2">
    <citation type="submission" date="2020-10" db="UniProtKB">
        <authorList>
            <consortium name="WormBaseParasite"/>
        </authorList>
    </citation>
    <scope>IDENTIFICATION</scope>
</reference>
<keyword evidence="1" id="KW-0812">Transmembrane</keyword>
<keyword evidence="1" id="KW-1133">Transmembrane helix</keyword>
<keyword evidence="2" id="KW-1185">Reference proteome</keyword>
<evidence type="ECO:0000256" key="1">
    <source>
        <dbReference type="SAM" id="Phobius"/>
    </source>
</evidence>
<organism evidence="2 3">
    <name type="scientific">Panagrellus redivivus</name>
    <name type="common">Microworm</name>
    <dbReference type="NCBI Taxonomy" id="6233"/>
    <lineage>
        <taxon>Eukaryota</taxon>
        <taxon>Metazoa</taxon>
        <taxon>Ecdysozoa</taxon>
        <taxon>Nematoda</taxon>
        <taxon>Chromadorea</taxon>
        <taxon>Rhabditida</taxon>
        <taxon>Tylenchina</taxon>
        <taxon>Panagrolaimomorpha</taxon>
        <taxon>Panagrolaimoidea</taxon>
        <taxon>Panagrolaimidae</taxon>
        <taxon>Panagrellus</taxon>
    </lineage>
</organism>
<feature type="transmembrane region" description="Helical" evidence="1">
    <location>
        <begin position="16"/>
        <end position="36"/>
    </location>
</feature>
<protein>
    <submittedName>
        <fullName evidence="3">Serpentine Receptor, class D (Delta)</fullName>
    </submittedName>
</protein>
<dbReference type="Pfam" id="PF10327">
    <property type="entry name" value="7TM_GPCR_Sri"/>
    <property type="match status" value="1"/>
</dbReference>
<dbReference type="WBParaSite" id="Pan_g12395.t1">
    <property type="protein sequence ID" value="Pan_g12395.t1"/>
    <property type="gene ID" value="Pan_g12395"/>
</dbReference>
<feature type="transmembrane region" description="Helical" evidence="1">
    <location>
        <begin position="195"/>
        <end position="219"/>
    </location>
</feature>
<proteinExistence type="predicted"/>
<reference evidence="2" key="1">
    <citation type="journal article" date="2013" name="Genetics">
        <title>The draft genome and transcriptome of Panagrellus redivivus are shaped by the harsh demands of a free-living lifestyle.</title>
        <authorList>
            <person name="Srinivasan J."/>
            <person name="Dillman A.R."/>
            <person name="Macchietto M.G."/>
            <person name="Heikkinen L."/>
            <person name="Lakso M."/>
            <person name="Fracchia K.M."/>
            <person name="Antoshechkin I."/>
            <person name="Mortazavi A."/>
            <person name="Wong G."/>
            <person name="Sternberg P.W."/>
        </authorList>
    </citation>
    <scope>NUCLEOTIDE SEQUENCE [LARGE SCALE GENOMIC DNA]</scope>
    <source>
        <strain evidence="2">MT8872</strain>
    </source>
</reference>
<feature type="transmembrane region" description="Helical" evidence="1">
    <location>
        <begin position="273"/>
        <end position="293"/>
    </location>
</feature>
<evidence type="ECO:0000313" key="2">
    <source>
        <dbReference type="Proteomes" id="UP000492821"/>
    </source>
</evidence>
<name>A0A7E4USU2_PANRE</name>
<evidence type="ECO:0000313" key="3">
    <source>
        <dbReference type="WBParaSite" id="Pan_g12395.t1"/>
    </source>
</evidence>
<dbReference type="Proteomes" id="UP000492821">
    <property type="component" value="Unassembled WGS sequence"/>
</dbReference>
<feature type="transmembrane region" description="Helical" evidence="1">
    <location>
        <begin position="240"/>
        <end position="267"/>
    </location>
</feature>
<sequence>MEITVTVDDFTTYGHLMHINSIIVLSIGVFTIYLTVFHSTKEMGYYKYYILNFQLAATLFDLHISFVYSPLPILPVASMCSTSVLAKNVTWVYEYINYIIMHFTLSYVGVSIFIGLLYRYCALQGSLYFFHSKRGVAIIALGNLVYPLPVTIALLCAVENRENTLLFIKTKYPSYYELFKNNCCNALAKPTGVLIYPAVAAVQIVAVASCSGIAMFKINNLMKEKQSILTKKTYDLHRQLIYSLWVQAFLPTCFLVIPTVTAFLMVIKAFGNLRAISLTIIPILCLHSAVLGLSTIVMTKPYRQATINIIMRPFRDSITIETSVQVTGSVQVSSHSHH</sequence>
<dbReference type="AlphaFoldDB" id="A0A7E4USU2"/>
<feature type="transmembrane region" description="Helical" evidence="1">
    <location>
        <begin position="95"/>
        <end position="118"/>
    </location>
</feature>
<dbReference type="InterPro" id="IPR019429">
    <property type="entry name" value="7TM_GPCR_serpentine_rcpt_Sri"/>
</dbReference>
<keyword evidence="1" id="KW-0472">Membrane</keyword>
<accession>A0A7E4USU2</accession>
<feature type="transmembrane region" description="Helical" evidence="1">
    <location>
        <begin position="48"/>
        <end position="68"/>
    </location>
</feature>